<dbReference type="AlphaFoldDB" id="A0A6C0KRN6"/>
<organism evidence="1">
    <name type="scientific">viral metagenome</name>
    <dbReference type="NCBI Taxonomy" id="1070528"/>
    <lineage>
        <taxon>unclassified sequences</taxon>
        <taxon>metagenomes</taxon>
        <taxon>organismal metagenomes</taxon>
    </lineage>
</organism>
<protein>
    <submittedName>
        <fullName evidence="1">Uncharacterized protein</fullName>
    </submittedName>
</protein>
<name>A0A6C0KRN6_9ZZZZ</name>
<accession>A0A6C0KRN6</accession>
<reference evidence="1" key="1">
    <citation type="journal article" date="2020" name="Nature">
        <title>Giant virus diversity and host interactions through global metagenomics.</title>
        <authorList>
            <person name="Schulz F."/>
            <person name="Roux S."/>
            <person name="Paez-Espino D."/>
            <person name="Jungbluth S."/>
            <person name="Walsh D.A."/>
            <person name="Denef V.J."/>
            <person name="McMahon K.D."/>
            <person name="Konstantinidis K.T."/>
            <person name="Eloe-Fadrosh E.A."/>
            <person name="Kyrpides N.C."/>
            <person name="Woyke T."/>
        </authorList>
    </citation>
    <scope>NUCLEOTIDE SEQUENCE</scope>
    <source>
        <strain evidence="1">GVMAG-S-3300013014-104</strain>
    </source>
</reference>
<sequence length="124" mass="14503">MNHWKWSKGEPYYKSARLEKKEDLKQEKEYDSGQNAISQSLAEDFFSNQDNELISITNSIFLKNENSNGTNREDLDIKMADREMISQRGVNPFLQTSYVNDIVTRDMFLKPLNTSQDRIKNTDT</sequence>
<proteinExistence type="predicted"/>
<dbReference type="EMBL" id="MN740949">
    <property type="protein sequence ID" value="QHU19400.1"/>
    <property type="molecule type" value="Genomic_DNA"/>
</dbReference>
<evidence type="ECO:0000313" key="1">
    <source>
        <dbReference type="EMBL" id="QHU19400.1"/>
    </source>
</evidence>